<evidence type="ECO:0000313" key="2">
    <source>
        <dbReference type="EMBL" id="QDU84626.1"/>
    </source>
</evidence>
<sequence length="372" mass="39694">MQRALAAIVLCGTIASGYDEPASERPSSERPALRRADDESLEPPSPYPRTVVARSLGRGLDWLAAAETRLGDGSWPVPTGTGALGAPVAVSSLATLALMAGGNLPGRGEHGERVTRGLDYILSRAVRDAADPRYGFVGGDGLSRMHGHGFATLTLAQGFAISPNAELGARLRDALHGAVDLIERTQGAEGGWMYEPRLEPDHEGSVTICLVSALRAARDAGLLVRSEVIARAEGYVRASQAESGLFRYTLGSDKTTLALTAAAVATLEATGSYDDPALVRGVDAITRALAAGTWPGQGEFPHYERFYLALALWGLREREPFEQWFTDELQRLVASQNEDGSWSDSRYGDAYATAINCLVLALPDGTLPIFQR</sequence>
<dbReference type="Gene3D" id="1.50.10.20">
    <property type="match status" value="1"/>
</dbReference>
<protein>
    <recommendedName>
        <fullName evidence="4">Prenyltransferase and squalene oxidase repeat protein</fullName>
    </recommendedName>
</protein>
<name>A0A518CZG7_9BACT</name>
<feature type="compositionally biased region" description="Basic and acidic residues" evidence="1">
    <location>
        <begin position="22"/>
        <end position="38"/>
    </location>
</feature>
<evidence type="ECO:0008006" key="4">
    <source>
        <dbReference type="Google" id="ProtNLM"/>
    </source>
</evidence>
<dbReference type="EMBL" id="CP036290">
    <property type="protein sequence ID" value="QDU84626.1"/>
    <property type="molecule type" value="Genomic_DNA"/>
</dbReference>
<feature type="region of interest" description="Disordered" evidence="1">
    <location>
        <begin position="19"/>
        <end position="50"/>
    </location>
</feature>
<dbReference type="Proteomes" id="UP000319342">
    <property type="component" value="Chromosome"/>
</dbReference>
<dbReference type="InterPro" id="IPR008930">
    <property type="entry name" value="Terpenoid_cyclase/PrenylTrfase"/>
</dbReference>
<dbReference type="RefSeq" id="WP_145186506.1">
    <property type="nucleotide sequence ID" value="NZ_CP036290.1"/>
</dbReference>
<evidence type="ECO:0000313" key="3">
    <source>
        <dbReference type="Proteomes" id="UP000319342"/>
    </source>
</evidence>
<gene>
    <name evidence="2" type="ORF">Pla163_17370</name>
</gene>
<proteinExistence type="predicted"/>
<dbReference type="SUPFAM" id="SSF48239">
    <property type="entry name" value="Terpenoid cyclases/Protein prenyltransferases"/>
    <property type="match status" value="1"/>
</dbReference>
<dbReference type="OrthoDB" id="272696at2"/>
<evidence type="ECO:0000256" key="1">
    <source>
        <dbReference type="SAM" id="MobiDB-lite"/>
    </source>
</evidence>
<accession>A0A518CZG7</accession>
<dbReference type="AlphaFoldDB" id="A0A518CZG7"/>
<reference evidence="2 3" key="1">
    <citation type="submission" date="2019-02" db="EMBL/GenBank/DDBJ databases">
        <title>Deep-cultivation of Planctomycetes and their phenomic and genomic characterization uncovers novel biology.</title>
        <authorList>
            <person name="Wiegand S."/>
            <person name="Jogler M."/>
            <person name="Boedeker C."/>
            <person name="Pinto D."/>
            <person name="Vollmers J."/>
            <person name="Rivas-Marin E."/>
            <person name="Kohn T."/>
            <person name="Peeters S.H."/>
            <person name="Heuer A."/>
            <person name="Rast P."/>
            <person name="Oberbeckmann S."/>
            <person name="Bunk B."/>
            <person name="Jeske O."/>
            <person name="Meyerdierks A."/>
            <person name="Storesund J.E."/>
            <person name="Kallscheuer N."/>
            <person name="Luecker S."/>
            <person name="Lage O.M."/>
            <person name="Pohl T."/>
            <person name="Merkel B.J."/>
            <person name="Hornburger P."/>
            <person name="Mueller R.-W."/>
            <person name="Bruemmer F."/>
            <person name="Labrenz M."/>
            <person name="Spormann A.M."/>
            <person name="Op den Camp H."/>
            <person name="Overmann J."/>
            <person name="Amann R."/>
            <person name="Jetten M.S.M."/>
            <person name="Mascher T."/>
            <person name="Medema M.H."/>
            <person name="Devos D.P."/>
            <person name="Kaster A.-K."/>
            <person name="Ovreas L."/>
            <person name="Rohde M."/>
            <person name="Galperin M.Y."/>
            <person name="Jogler C."/>
        </authorList>
    </citation>
    <scope>NUCLEOTIDE SEQUENCE [LARGE SCALE GENOMIC DNA]</scope>
    <source>
        <strain evidence="2 3">Pla163</strain>
    </source>
</reference>
<organism evidence="2 3">
    <name type="scientific">Rohdeia mirabilis</name>
    <dbReference type="NCBI Taxonomy" id="2528008"/>
    <lineage>
        <taxon>Bacteria</taxon>
        <taxon>Pseudomonadati</taxon>
        <taxon>Planctomycetota</taxon>
        <taxon>Planctomycetia</taxon>
        <taxon>Planctomycetia incertae sedis</taxon>
        <taxon>Rohdeia</taxon>
    </lineage>
</organism>
<keyword evidence="3" id="KW-1185">Reference proteome</keyword>